<organism evidence="2 3">
    <name type="scientific">Variovorax paradoxus B4</name>
    <dbReference type="NCBI Taxonomy" id="1246301"/>
    <lineage>
        <taxon>Bacteria</taxon>
        <taxon>Pseudomonadati</taxon>
        <taxon>Pseudomonadota</taxon>
        <taxon>Betaproteobacteria</taxon>
        <taxon>Burkholderiales</taxon>
        <taxon>Comamonadaceae</taxon>
        <taxon>Variovorax</taxon>
    </lineage>
</organism>
<protein>
    <submittedName>
        <fullName evidence="2">GAD-like domain-containing protein</fullName>
    </submittedName>
</protein>
<name>T1XK67_VARPD</name>
<sequence>MADPRITLRQEACASAKNSNPFPKSKSMFGRTKLHPFIRANPPHADCAPATKDLLGRYEGQLPAALLELWRKHGLGLYGRRQICLIDPQAWQSTLDRWIVSPPSATVRVPIALTPFGTLLFYRKLTASDEDVAALNPVTRSISILSWDLADLFNKILSDPSQADEFIQPAMLETAQQQAGTLAPGEAYHVDPMLLSMQMLKITRTNALALHQKLRAQVDHEQAPPAPPPDSIRAALPTNYRESFKDMERKDGQPSGLYLSTYIDWRRLVGLDADGNYRLLFWKNDHKTGEASGIRHYSGRYRVLDTEEGDCLLRLDLVFTGKSLGSDADDDGLYLMRSGGQPLLLQAARLEDMATAIGGRATMGSSEHYFQPVRLDDPFPVENSDGMDAPPFEDLPAALQALVHREPLRATIIEVGADNDPEDSTVMVWVDLGKNDGLRMNMPLMSPKDSPRALYGWVWQMDPERCGVGIKVRRDAAGAIVNGPEPGDVLVSRAD</sequence>
<dbReference type="HOGENOM" id="CLU_550859_0_0_4"/>
<dbReference type="Proteomes" id="UP000016223">
    <property type="component" value="Chromosome 2"/>
</dbReference>
<accession>T1XK67</accession>
<feature type="domain" description="GAD-related" evidence="1">
    <location>
        <begin position="40"/>
        <end position="125"/>
    </location>
</feature>
<gene>
    <name evidence="2" type="ORF">VAPA_2c01210</name>
</gene>
<dbReference type="EMBL" id="CP003912">
    <property type="protein sequence ID" value="AGU52684.1"/>
    <property type="molecule type" value="Genomic_DNA"/>
</dbReference>
<dbReference type="Pfam" id="PF08887">
    <property type="entry name" value="GAD-like"/>
    <property type="match status" value="1"/>
</dbReference>
<evidence type="ECO:0000259" key="1">
    <source>
        <dbReference type="Pfam" id="PF08887"/>
    </source>
</evidence>
<dbReference type="PATRIC" id="fig|1246301.3.peg.5642"/>
<proteinExistence type="predicted"/>
<dbReference type="RefSeq" id="WP_021003517.1">
    <property type="nucleotide sequence ID" value="NC_022234.1"/>
</dbReference>
<dbReference type="AlphaFoldDB" id="T1XK67"/>
<dbReference type="InterPro" id="IPR014983">
    <property type="entry name" value="GAD-rel"/>
</dbReference>
<evidence type="ECO:0000313" key="3">
    <source>
        <dbReference type="Proteomes" id="UP000016223"/>
    </source>
</evidence>
<reference evidence="2 3" key="1">
    <citation type="submission" date="2012-10" db="EMBL/GenBank/DDBJ databases">
        <title>Genome sequence of Variovorax paradoxus B4.</title>
        <authorList>
            <person name="Schuldes J."/>
            <person name="Brandt U."/>
            <person name="Hiessl S."/>
            <person name="Wuebbeler J.H."/>
            <person name="Thuermer A."/>
            <person name="Steinbuechel A."/>
            <person name="Daniel R."/>
        </authorList>
    </citation>
    <scope>NUCLEOTIDE SEQUENCE [LARGE SCALE GENOMIC DNA]</scope>
    <source>
        <strain evidence="2 3">B4</strain>
    </source>
</reference>
<evidence type="ECO:0000313" key="2">
    <source>
        <dbReference type="EMBL" id="AGU52684.1"/>
    </source>
</evidence>
<dbReference type="KEGG" id="vpd:VAPA_2c01210"/>